<feature type="domain" description="G-protein coupled receptors family 1 profile" evidence="13">
    <location>
        <begin position="41"/>
        <end position="290"/>
    </location>
</feature>
<dbReference type="InParanoid" id="A0A6P7WWX3"/>
<evidence type="ECO:0000256" key="5">
    <source>
        <dbReference type="ARBA" id="ARBA00022725"/>
    </source>
</evidence>
<keyword evidence="5 12" id="KW-0552">Olfaction</keyword>
<dbReference type="PRINTS" id="PR00237">
    <property type="entry name" value="GPCRRHODOPSN"/>
</dbReference>
<dbReference type="KEGG" id="muo:115457142"/>
<organism evidence="14 15">
    <name type="scientific">Microcaecilia unicolor</name>
    <dbReference type="NCBI Taxonomy" id="1415580"/>
    <lineage>
        <taxon>Eukaryota</taxon>
        <taxon>Metazoa</taxon>
        <taxon>Chordata</taxon>
        <taxon>Craniata</taxon>
        <taxon>Vertebrata</taxon>
        <taxon>Euteleostomi</taxon>
        <taxon>Amphibia</taxon>
        <taxon>Gymnophiona</taxon>
        <taxon>Siphonopidae</taxon>
        <taxon>Microcaecilia</taxon>
    </lineage>
</organism>
<dbReference type="InterPro" id="IPR050516">
    <property type="entry name" value="Olfactory_GPCR"/>
</dbReference>
<reference evidence="15" key="1">
    <citation type="submission" date="2025-08" db="UniProtKB">
        <authorList>
            <consortium name="RefSeq"/>
        </authorList>
    </citation>
    <scope>IDENTIFICATION</scope>
</reference>
<evidence type="ECO:0000256" key="9">
    <source>
        <dbReference type="ARBA" id="ARBA00023170"/>
    </source>
</evidence>
<feature type="transmembrane region" description="Helical" evidence="12">
    <location>
        <begin position="197"/>
        <end position="221"/>
    </location>
</feature>
<dbReference type="OrthoDB" id="5964498at2759"/>
<dbReference type="PANTHER" id="PTHR26452">
    <property type="entry name" value="OLFACTORY RECEPTOR"/>
    <property type="match status" value="1"/>
</dbReference>
<dbReference type="RefSeq" id="XP_030042424.1">
    <property type="nucleotide sequence ID" value="XM_030186564.1"/>
</dbReference>
<dbReference type="InterPro" id="IPR000725">
    <property type="entry name" value="Olfact_rcpt"/>
</dbReference>
<proteinExistence type="inferred from homology"/>
<dbReference type="CDD" id="cd13954">
    <property type="entry name" value="7tmA_OR"/>
    <property type="match status" value="1"/>
</dbReference>
<dbReference type="InterPro" id="IPR017452">
    <property type="entry name" value="GPCR_Rhodpsn_7TM"/>
</dbReference>
<feature type="transmembrane region" description="Helical" evidence="12">
    <location>
        <begin position="242"/>
        <end position="260"/>
    </location>
</feature>
<dbReference type="SUPFAM" id="SSF81321">
    <property type="entry name" value="Family A G protein-coupled receptor-like"/>
    <property type="match status" value="1"/>
</dbReference>
<evidence type="ECO:0000256" key="2">
    <source>
        <dbReference type="ARBA" id="ARBA00022475"/>
    </source>
</evidence>
<evidence type="ECO:0000256" key="7">
    <source>
        <dbReference type="ARBA" id="ARBA00023040"/>
    </source>
</evidence>
<evidence type="ECO:0000256" key="8">
    <source>
        <dbReference type="ARBA" id="ARBA00023136"/>
    </source>
</evidence>
<evidence type="ECO:0000256" key="1">
    <source>
        <dbReference type="ARBA" id="ARBA00004651"/>
    </source>
</evidence>
<evidence type="ECO:0000256" key="4">
    <source>
        <dbReference type="ARBA" id="ARBA00022692"/>
    </source>
</evidence>
<feature type="transmembrane region" description="Helical" evidence="12">
    <location>
        <begin position="60"/>
        <end position="78"/>
    </location>
</feature>
<evidence type="ECO:0000313" key="15">
    <source>
        <dbReference type="RefSeq" id="XP_030042424.1"/>
    </source>
</evidence>
<evidence type="ECO:0000256" key="11">
    <source>
        <dbReference type="RuleBase" id="RU000688"/>
    </source>
</evidence>
<evidence type="ECO:0000313" key="14">
    <source>
        <dbReference type="Proteomes" id="UP000515156"/>
    </source>
</evidence>
<evidence type="ECO:0000256" key="10">
    <source>
        <dbReference type="ARBA" id="ARBA00023224"/>
    </source>
</evidence>
<feature type="transmembrane region" description="Helical" evidence="12">
    <location>
        <begin position="25"/>
        <end position="48"/>
    </location>
</feature>
<dbReference type="InterPro" id="IPR000276">
    <property type="entry name" value="GPCR_Rhodpsn"/>
</dbReference>
<accession>A0A6P7WWX3</accession>
<keyword evidence="10 11" id="KW-0807">Transducer</keyword>
<keyword evidence="2 12" id="KW-1003">Cell membrane</keyword>
<dbReference type="Pfam" id="PF13853">
    <property type="entry name" value="7tm_4"/>
    <property type="match status" value="1"/>
</dbReference>
<dbReference type="FunFam" id="1.20.1070.10:FF:000001">
    <property type="entry name" value="Olfactory receptor"/>
    <property type="match status" value="1"/>
</dbReference>
<evidence type="ECO:0000256" key="12">
    <source>
        <dbReference type="RuleBase" id="RU363047"/>
    </source>
</evidence>
<name>A0A6P7WWX3_9AMPH</name>
<evidence type="ECO:0000256" key="3">
    <source>
        <dbReference type="ARBA" id="ARBA00022606"/>
    </source>
</evidence>
<dbReference type="PRINTS" id="PR00245">
    <property type="entry name" value="OLFACTORYR"/>
</dbReference>
<dbReference type="GO" id="GO:0005886">
    <property type="term" value="C:plasma membrane"/>
    <property type="evidence" value="ECO:0007669"/>
    <property type="project" value="UniProtKB-SubCell"/>
</dbReference>
<feature type="transmembrane region" description="Helical" evidence="12">
    <location>
        <begin position="272"/>
        <end position="292"/>
    </location>
</feature>
<keyword evidence="8 12" id="KW-0472">Membrane</keyword>
<keyword evidence="4 11" id="KW-0812">Transmembrane</keyword>
<feature type="transmembrane region" description="Helical" evidence="12">
    <location>
        <begin position="98"/>
        <end position="120"/>
    </location>
</feature>
<keyword evidence="6 12" id="KW-1133">Transmembrane helix</keyword>
<comment type="subcellular location">
    <subcellularLocation>
        <location evidence="1 12">Cell membrane</location>
        <topology evidence="1 12">Multi-pass membrane protein</topology>
    </subcellularLocation>
</comment>
<dbReference type="FunCoup" id="A0A6P7WWX3">
    <property type="interactions" value="792"/>
</dbReference>
<keyword evidence="9 11" id="KW-0675">Receptor</keyword>
<dbReference type="PROSITE" id="PS50262">
    <property type="entry name" value="G_PROTEIN_RECEP_F1_2"/>
    <property type="match status" value="1"/>
</dbReference>
<dbReference type="GO" id="GO:0004930">
    <property type="term" value="F:G protein-coupled receptor activity"/>
    <property type="evidence" value="ECO:0007669"/>
    <property type="project" value="UniProtKB-KW"/>
</dbReference>
<keyword evidence="7 11" id="KW-0297">G-protein coupled receptor</keyword>
<evidence type="ECO:0000256" key="6">
    <source>
        <dbReference type="ARBA" id="ARBA00022989"/>
    </source>
</evidence>
<dbReference type="GeneID" id="115457142"/>
<gene>
    <name evidence="15" type="primary">LOC115457142</name>
</gene>
<comment type="similarity">
    <text evidence="11">Belongs to the G-protein coupled receptor 1 family.</text>
</comment>
<protein>
    <recommendedName>
        <fullName evidence="12">Olfactory receptor</fullName>
    </recommendedName>
</protein>
<dbReference type="AlphaFoldDB" id="A0A6P7WWX3"/>
<dbReference type="PROSITE" id="PS00237">
    <property type="entry name" value="G_PROTEIN_RECEP_F1_1"/>
    <property type="match status" value="1"/>
</dbReference>
<keyword evidence="14" id="KW-1185">Reference proteome</keyword>
<sequence length="311" mass="35078">MEYTNRTRVTEFVFLGLVNTPSLNVLIFLVFAVIYLITLTSNVTIIVLVKLDSRLHSPMYFFLCYLALIEIWYTTATIPKMLANSLQERKTISFVGCFMQMFFFVSLGSTECALLAVMAYDRYAAICNPLHYSVIMNSRMCLQLAVVSGSVGFTNGLVHTVLTSRLPFCKSTTINHFVCDIPPLLKLSCSDTFINELLAFLVGGSVIMGSFVLTLISYAYIITTILKIRTAEGRRKAFSTCTSHLTVVSLFFGTVTYTYIRPTSNYSLDQDRVIFIIYSTVTPLANPFIYSFRNKELQGAFQKVMVKNTRI</sequence>
<dbReference type="Gene3D" id="1.20.1070.10">
    <property type="entry name" value="Rhodopsin 7-helix transmembrane proteins"/>
    <property type="match status" value="1"/>
</dbReference>
<evidence type="ECO:0000259" key="13">
    <source>
        <dbReference type="PROSITE" id="PS50262"/>
    </source>
</evidence>
<keyword evidence="3 12" id="KW-0716">Sensory transduction</keyword>
<feature type="transmembrane region" description="Helical" evidence="12">
    <location>
        <begin position="141"/>
        <end position="162"/>
    </location>
</feature>
<dbReference type="Proteomes" id="UP000515156">
    <property type="component" value="Chromosome 14"/>
</dbReference>
<dbReference type="GO" id="GO:0004984">
    <property type="term" value="F:olfactory receptor activity"/>
    <property type="evidence" value="ECO:0007669"/>
    <property type="project" value="InterPro"/>
</dbReference>